<evidence type="ECO:0000313" key="2">
    <source>
        <dbReference type="Proteomes" id="UP000887575"/>
    </source>
</evidence>
<organism evidence="2 3">
    <name type="scientific">Mesorhabditis belari</name>
    <dbReference type="NCBI Taxonomy" id="2138241"/>
    <lineage>
        <taxon>Eukaryota</taxon>
        <taxon>Metazoa</taxon>
        <taxon>Ecdysozoa</taxon>
        <taxon>Nematoda</taxon>
        <taxon>Chromadorea</taxon>
        <taxon>Rhabditida</taxon>
        <taxon>Rhabditina</taxon>
        <taxon>Rhabditomorpha</taxon>
        <taxon>Rhabditoidea</taxon>
        <taxon>Rhabditidae</taxon>
        <taxon>Mesorhabditinae</taxon>
        <taxon>Mesorhabditis</taxon>
    </lineage>
</organism>
<dbReference type="PANTHER" id="PTHR23021:SF11">
    <property type="entry name" value="SERPENTINE RECEPTOR, CLASS T"/>
    <property type="match status" value="1"/>
</dbReference>
<accession>A0AAF3FCS2</accession>
<name>A0AAF3FCS2_9BILA</name>
<feature type="transmembrane region" description="Helical" evidence="1">
    <location>
        <begin position="198"/>
        <end position="221"/>
    </location>
</feature>
<dbReference type="Proteomes" id="UP000887575">
    <property type="component" value="Unassembled WGS sequence"/>
</dbReference>
<keyword evidence="1" id="KW-0472">Membrane</keyword>
<feature type="transmembrane region" description="Helical" evidence="1">
    <location>
        <begin position="88"/>
        <end position="109"/>
    </location>
</feature>
<keyword evidence="1" id="KW-0812">Transmembrane</keyword>
<feature type="transmembrane region" description="Helical" evidence="1">
    <location>
        <begin position="169"/>
        <end position="192"/>
    </location>
</feature>
<sequence>MVGVLFKIADILSLSVIWNSDLLKMSCFKLMFPLGVLDCLTIILCNFYTGYLYVIDFEYCMYPYTSYFVGVLLASDQQHKDCQKRNKLFLVVVNSCFMLSLQLGFNHFIDVWRAEIGDLLFKYTSIFQTTTNTVVSIAISLCYIAIYSSYMAKVRLGTSQSQNRFQRKILIETILVCLPTLSTASLWASFAFVYPSDFLMHLAHLSWQLMHGMPAIVYLFVNKTIQKRAFRRPAVWLNLSVSRGGSYADKVQPIPLTTTENQSINALKY</sequence>
<dbReference type="WBParaSite" id="MBELARI_LOCUS4750">
    <property type="protein sequence ID" value="MBELARI_LOCUS4750"/>
    <property type="gene ID" value="MBELARI_LOCUS4750"/>
</dbReference>
<dbReference type="Pfam" id="PF10321">
    <property type="entry name" value="7TM_GPCR_Srt"/>
    <property type="match status" value="2"/>
</dbReference>
<feature type="transmembrane region" description="Helical" evidence="1">
    <location>
        <begin position="129"/>
        <end position="148"/>
    </location>
</feature>
<protein>
    <submittedName>
        <fullName evidence="3">Uncharacterized protein</fullName>
    </submittedName>
</protein>
<proteinExistence type="predicted"/>
<dbReference type="InterPro" id="IPR019425">
    <property type="entry name" value="7TM_GPCR_serpentine_rcpt_Srt"/>
</dbReference>
<keyword evidence="1" id="KW-1133">Transmembrane helix</keyword>
<keyword evidence="2" id="KW-1185">Reference proteome</keyword>
<feature type="transmembrane region" description="Helical" evidence="1">
    <location>
        <begin position="30"/>
        <end position="55"/>
    </location>
</feature>
<dbReference type="SUPFAM" id="SSF81321">
    <property type="entry name" value="Family A G protein-coupled receptor-like"/>
    <property type="match status" value="1"/>
</dbReference>
<dbReference type="PANTHER" id="PTHR23021">
    <property type="entry name" value="SERPENTINE RECEPTOR, CLASS T"/>
    <property type="match status" value="1"/>
</dbReference>
<dbReference type="AlphaFoldDB" id="A0AAF3FCS2"/>
<evidence type="ECO:0000313" key="3">
    <source>
        <dbReference type="WBParaSite" id="MBELARI_LOCUS4750"/>
    </source>
</evidence>
<reference evidence="3" key="1">
    <citation type="submission" date="2024-02" db="UniProtKB">
        <authorList>
            <consortium name="WormBaseParasite"/>
        </authorList>
    </citation>
    <scope>IDENTIFICATION</scope>
</reference>
<evidence type="ECO:0000256" key="1">
    <source>
        <dbReference type="SAM" id="Phobius"/>
    </source>
</evidence>